<evidence type="ECO:0000313" key="4">
    <source>
        <dbReference type="EMBL" id="SER42882.1"/>
    </source>
</evidence>
<dbReference type="AlphaFoldDB" id="A0A1H9P3X7"/>
<protein>
    <submittedName>
        <fullName evidence="4">HIRAN domain-containing protein</fullName>
    </submittedName>
</protein>
<evidence type="ECO:0000256" key="2">
    <source>
        <dbReference type="ARBA" id="ARBA00022801"/>
    </source>
</evidence>
<dbReference type="InterPro" id="IPR014905">
    <property type="entry name" value="HIRAN"/>
</dbReference>
<dbReference type="Proteomes" id="UP000199128">
    <property type="component" value="Unassembled WGS sequence"/>
</dbReference>
<sequence>MCSLDKSYMGNRIYPKQLIKLDELQGNENAFCTKLFETLKNDVDVSDIAIEQRCADYRTVVYGDWNNDFLRYHFGDDGFWISVRMYPGIIADYEFSPLFRAQANKRQLHWRASIEPNEIGKLHDALVRSCKAFFGGPDCKKQKSSTDAELPKRRMTMRIKELAETSSDLTEVLKDRYTLLSQRDVILAGSNYHPASEKLRDGSVLTCVHEKDNPYDADAVALFDMNQEIVGYLPKNNKSKNAVLKAVDSGMPVKAVVINNGTDGGTRRKRKRIHLALVCREPNK</sequence>
<dbReference type="Pfam" id="PF08797">
    <property type="entry name" value="HIRAN"/>
    <property type="match status" value="1"/>
</dbReference>
<keyword evidence="1" id="KW-0479">Metal-binding</keyword>
<reference evidence="5" key="1">
    <citation type="submission" date="2016-10" db="EMBL/GenBank/DDBJ databases">
        <authorList>
            <person name="Varghese N."/>
            <person name="Submissions S."/>
        </authorList>
    </citation>
    <scope>NUCLEOTIDE SEQUENCE [LARGE SCALE GENOMIC DNA]</scope>
    <source>
        <strain evidence="5">KHGC19</strain>
    </source>
</reference>
<evidence type="ECO:0000256" key="1">
    <source>
        <dbReference type="ARBA" id="ARBA00022723"/>
    </source>
</evidence>
<proteinExistence type="predicted"/>
<evidence type="ECO:0000259" key="3">
    <source>
        <dbReference type="Pfam" id="PF08797"/>
    </source>
</evidence>
<keyword evidence="2" id="KW-0378">Hydrolase</keyword>
<dbReference type="EMBL" id="FOGP01000002">
    <property type="protein sequence ID" value="SER42882.1"/>
    <property type="molecule type" value="Genomic_DNA"/>
</dbReference>
<organism evidence="4 5">
    <name type="scientific">Parafannyhessea umbonata</name>
    <dbReference type="NCBI Taxonomy" id="604330"/>
    <lineage>
        <taxon>Bacteria</taxon>
        <taxon>Bacillati</taxon>
        <taxon>Actinomycetota</taxon>
        <taxon>Coriobacteriia</taxon>
        <taxon>Coriobacteriales</taxon>
        <taxon>Atopobiaceae</taxon>
        <taxon>Parafannyhessea</taxon>
    </lineage>
</organism>
<accession>A0A1H9P3X7</accession>
<feature type="domain" description="HIRAN" evidence="3">
    <location>
        <begin position="187"/>
        <end position="238"/>
    </location>
</feature>
<dbReference type="GO" id="GO:0003676">
    <property type="term" value="F:nucleic acid binding"/>
    <property type="evidence" value="ECO:0007669"/>
    <property type="project" value="InterPro"/>
</dbReference>
<evidence type="ECO:0000313" key="5">
    <source>
        <dbReference type="Proteomes" id="UP000199128"/>
    </source>
</evidence>
<dbReference type="GO" id="GO:0008270">
    <property type="term" value="F:zinc ion binding"/>
    <property type="evidence" value="ECO:0007669"/>
    <property type="project" value="InterPro"/>
</dbReference>
<dbReference type="Gene3D" id="3.30.70.2330">
    <property type="match status" value="1"/>
</dbReference>
<dbReference type="GO" id="GO:0016818">
    <property type="term" value="F:hydrolase activity, acting on acid anhydrides, in phosphorus-containing anhydrides"/>
    <property type="evidence" value="ECO:0007669"/>
    <property type="project" value="InterPro"/>
</dbReference>
<gene>
    <name evidence="4" type="ORF">SAMN05216446_0800</name>
</gene>
<name>A0A1H9P3X7_9ACTN</name>